<evidence type="ECO:0000256" key="1">
    <source>
        <dbReference type="ARBA" id="ARBA00023054"/>
    </source>
</evidence>
<feature type="region of interest" description="Disordered" evidence="2">
    <location>
        <begin position="230"/>
        <end position="267"/>
    </location>
</feature>
<feature type="compositionally biased region" description="Basic and acidic residues" evidence="2">
    <location>
        <begin position="87"/>
        <end position="110"/>
    </location>
</feature>
<name>A0AAD7QFR2_QUISA</name>
<dbReference type="AlphaFoldDB" id="A0AAD7QFR2"/>
<dbReference type="PANTHER" id="PTHR31342:SF43">
    <property type="entry name" value="F11A17.16"/>
    <property type="match status" value="1"/>
</dbReference>
<keyword evidence="4" id="KW-1185">Reference proteome</keyword>
<feature type="region of interest" description="Disordered" evidence="2">
    <location>
        <begin position="1"/>
        <end position="110"/>
    </location>
</feature>
<evidence type="ECO:0000256" key="2">
    <source>
        <dbReference type="SAM" id="MobiDB-lite"/>
    </source>
</evidence>
<dbReference type="Proteomes" id="UP001163823">
    <property type="component" value="Chromosome 2"/>
</dbReference>
<dbReference type="KEGG" id="qsa:O6P43_003752"/>
<dbReference type="InterPro" id="IPR040265">
    <property type="entry name" value="CHUP1/IPGA1-like"/>
</dbReference>
<dbReference type="GO" id="GO:0072699">
    <property type="term" value="P:protein localization to cortical microtubule cytoskeleton"/>
    <property type="evidence" value="ECO:0007669"/>
    <property type="project" value="TreeGrafter"/>
</dbReference>
<feature type="compositionally biased region" description="Polar residues" evidence="2">
    <location>
        <begin position="22"/>
        <end position="31"/>
    </location>
</feature>
<accession>A0AAD7QFR2</accession>
<comment type="caution">
    <text evidence="3">The sequence shown here is derived from an EMBL/GenBank/DDBJ whole genome shotgun (WGS) entry which is preliminary data.</text>
</comment>
<evidence type="ECO:0000313" key="4">
    <source>
        <dbReference type="Proteomes" id="UP001163823"/>
    </source>
</evidence>
<feature type="compositionally biased region" description="Basic and acidic residues" evidence="2">
    <location>
        <begin position="38"/>
        <end position="64"/>
    </location>
</feature>
<proteinExistence type="predicted"/>
<keyword evidence="1" id="KW-0175">Coiled coil</keyword>
<dbReference type="GO" id="GO:0055028">
    <property type="term" value="C:cortical microtubule"/>
    <property type="evidence" value="ECO:0007669"/>
    <property type="project" value="TreeGrafter"/>
</dbReference>
<evidence type="ECO:0000313" key="3">
    <source>
        <dbReference type="EMBL" id="KAJ7980480.1"/>
    </source>
</evidence>
<dbReference type="PANTHER" id="PTHR31342">
    <property type="entry name" value="PROTEIN CHUP1, CHLOROPLASTIC"/>
    <property type="match status" value="1"/>
</dbReference>
<sequence>MKQGTPPPPPPTPTKSVAKLSDMSQQSTTASRLRASAKIKESPRTSPKSSEDVVGSHKGRELEVVKVVGRSVNHRQTMEQLARPRRRPVEASGRRNEEDPDGNKKELQEKRDMSENLIKNLQSEVEALKAELEKAKSLNVVLESQNRKLTKDLAAAEAKMVPFGSRCEYLNVYANTRSQLESTSAPSLKTFRSLLLTNWDGRKYKTTLPVKQILLNHHPQHLHYYMKTQKLSSMERKPPTYPSMPPLPPPPPPPIPSRPSARATNSQKAPELVDFYHSLKKQEGKKDLAGSGNFHNSAAVSAHSSIVGEIQTRSAHLLAIRSDIETKGDLINGLIEKVLGAAYMDIEDVLKFVDWLDSELSSLADERAVLRHFKWPERKADALREAAVEYRDLKLLESEISSYKDDPNVPCGASLKKMACLLDKSEQSIQRLIKLRNSVMCSYQDYKIPTAWMLDSGITSKIKQASMSLVKVYMKRVMMELESIHNLDRESSQESLLLQGVHFAYRAQQFAGGLDSETLCAFEEIKQRVPGHFAGSPELLAG</sequence>
<gene>
    <name evidence="3" type="ORF">O6P43_003752</name>
</gene>
<feature type="compositionally biased region" description="Pro residues" evidence="2">
    <location>
        <begin position="1"/>
        <end position="13"/>
    </location>
</feature>
<feature type="compositionally biased region" description="Pro residues" evidence="2">
    <location>
        <begin position="239"/>
        <end position="257"/>
    </location>
</feature>
<organism evidence="3 4">
    <name type="scientific">Quillaja saponaria</name>
    <name type="common">Soap bark tree</name>
    <dbReference type="NCBI Taxonomy" id="32244"/>
    <lineage>
        <taxon>Eukaryota</taxon>
        <taxon>Viridiplantae</taxon>
        <taxon>Streptophyta</taxon>
        <taxon>Embryophyta</taxon>
        <taxon>Tracheophyta</taxon>
        <taxon>Spermatophyta</taxon>
        <taxon>Magnoliopsida</taxon>
        <taxon>eudicotyledons</taxon>
        <taxon>Gunneridae</taxon>
        <taxon>Pentapetalae</taxon>
        <taxon>rosids</taxon>
        <taxon>fabids</taxon>
        <taxon>Fabales</taxon>
        <taxon>Quillajaceae</taxon>
        <taxon>Quillaja</taxon>
    </lineage>
</organism>
<reference evidence="3" key="1">
    <citation type="journal article" date="2023" name="Science">
        <title>Elucidation of the pathway for biosynthesis of saponin adjuvants from the soapbark tree.</title>
        <authorList>
            <person name="Reed J."/>
            <person name="Orme A."/>
            <person name="El-Demerdash A."/>
            <person name="Owen C."/>
            <person name="Martin L.B.B."/>
            <person name="Misra R.C."/>
            <person name="Kikuchi S."/>
            <person name="Rejzek M."/>
            <person name="Martin A.C."/>
            <person name="Harkess A."/>
            <person name="Leebens-Mack J."/>
            <person name="Louveau T."/>
            <person name="Stephenson M.J."/>
            <person name="Osbourn A."/>
        </authorList>
    </citation>
    <scope>NUCLEOTIDE SEQUENCE</scope>
    <source>
        <strain evidence="3">S10</strain>
    </source>
</reference>
<dbReference type="EMBL" id="JARAOO010000002">
    <property type="protein sequence ID" value="KAJ7980480.1"/>
    <property type="molecule type" value="Genomic_DNA"/>
</dbReference>
<protein>
    <submittedName>
        <fullName evidence="3">Protein CHUP1, chloroplastic-like</fullName>
    </submittedName>
</protein>